<sequence>MRPPPLPGRTPTTALTSTTPLDRGDHHGCSLFSDTVCESVERYPEDAILASIHADKHTVDALLADKSPPGARSGALLVHGRRQDDDYPSDSPQDLDGQDGGVDDTHLCPSVIKYARPQRARATSGQWKYIVNTAEHTQTLRLEKCSRVEEPCNYLSDKVRSHCAQVYNYHRLLTWDKELGLHMDIFKVPTCCSCQVIKSPFLTSNSLARRPGLGLPGSPFQHLQPVADFSHTQETVVVAESGRPVHPQYALKPFNQRDSASKASAAASSKPNWPFRKPATRRPPLQGHPQGVPQGHGHGPQYGLQTLEESPAPGEQLPQYPPLSPHNEYEYTPHRRAASVRNRTREPLLDDLAAEGTQRRPVPVILTPEGHPVRVPASVTATSKRPLPPVLPPRLETYRPRATTAAATATPTTAAPATSAAAPIIIPTTAPAPGAPSTPTPKRVNYSYHPIIDFFRPLEKQMTAAQEPRNARPPPSPPQPQALQQRQEEVAEQRTAPDDSPLPGPSWSAQQSDWSPITRTVTPKSR</sequence>
<dbReference type="GO" id="GO:0045087">
    <property type="term" value="P:innate immune response"/>
    <property type="evidence" value="ECO:0007669"/>
    <property type="project" value="TreeGrafter"/>
</dbReference>
<organism evidence="6 7">
    <name type="scientific">Megalurothrips usitatus</name>
    <name type="common">bean blossom thrips</name>
    <dbReference type="NCBI Taxonomy" id="439358"/>
    <lineage>
        <taxon>Eukaryota</taxon>
        <taxon>Metazoa</taxon>
        <taxon>Ecdysozoa</taxon>
        <taxon>Arthropoda</taxon>
        <taxon>Hexapoda</taxon>
        <taxon>Insecta</taxon>
        <taxon>Pterygota</taxon>
        <taxon>Neoptera</taxon>
        <taxon>Paraneoptera</taxon>
        <taxon>Thysanoptera</taxon>
        <taxon>Terebrantia</taxon>
        <taxon>Thripoidea</taxon>
        <taxon>Thripidae</taxon>
        <taxon>Megalurothrips</taxon>
    </lineage>
</organism>
<feature type="compositionally biased region" description="Low complexity" evidence="4">
    <location>
        <begin position="261"/>
        <end position="270"/>
    </location>
</feature>
<dbReference type="InterPro" id="IPR029034">
    <property type="entry name" value="Cystine-knot_cytokine"/>
</dbReference>
<feature type="compositionally biased region" description="Low complexity" evidence="4">
    <location>
        <begin position="283"/>
        <end position="293"/>
    </location>
</feature>
<feature type="region of interest" description="Disordered" evidence="4">
    <location>
        <begin position="81"/>
        <end position="102"/>
    </location>
</feature>
<accession>A0AAV7XXX1</accession>
<dbReference type="PANTHER" id="PTHR23199">
    <property type="entry name" value="NEUROTROPHIN 1-RELATED"/>
    <property type="match status" value="1"/>
</dbReference>
<dbReference type="AlphaFoldDB" id="A0AAV7XXX1"/>
<protein>
    <recommendedName>
        <fullName evidence="5">Spaetzle domain-containing protein</fullName>
    </recommendedName>
</protein>
<dbReference type="Gene3D" id="2.10.90.10">
    <property type="entry name" value="Cystine-knot cytokines"/>
    <property type="match status" value="1"/>
</dbReference>
<keyword evidence="3" id="KW-0325">Glycoprotein</keyword>
<dbReference type="GO" id="GO:0008083">
    <property type="term" value="F:growth factor activity"/>
    <property type="evidence" value="ECO:0007669"/>
    <property type="project" value="TreeGrafter"/>
</dbReference>
<dbReference type="Pfam" id="PF16077">
    <property type="entry name" value="Spaetzle"/>
    <property type="match status" value="1"/>
</dbReference>
<dbReference type="GO" id="GO:0005615">
    <property type="term" value="C:extracellular space"/>
    <property type="evidence" value="ECO:0007669"/>
    <property type="project" value="UniProtKB-ARBA"/>
</dbReference>
<keyword evidence="7" id="KW-1185">Reference proteome</keyword>
<dbReference type="SUPFAM" id="SSF57501">
    <property type="entry name" value="Cystine-knot cytokines"/>
    <property type="match status" value="1"/>
</dbReference>
<dbReference type="InterPro" id="IPR052444">
    <property type="entry name" value="Spz/Toll_ligand-like"/>
</dbReference>
<evidence type="ECO:0000256" key="4">
    <source>
        <dbReference type="SAM" id="MobiDB-lite"/>
    </source>
</evidence>
<keyword evidence="2" id="KW-1015">Disulfide bond</keyword>
<reference evidence="6" key="1">
    <citation type="submission" date="2022-12" db="EMBL/GenBank/DDBJ databases">
        <title>Chromosome-level genome assembly of the bean flower thrips Megalurothrips usitatus.</title>
        <authorList>
            <person name="Ma L."/>
            <person name="Liu Q."/>
            <person name="Li H."/>
            <person name="Cai W."/>
        </authorList>
    </citation>
    <scope>NUCLEOTIDE SEQUENCE</scope>
    <source>
        <strain evidence="6">Cailab_2022a</strain>
    </source>
</reference>
<feature type="region of interest" description="Disordered" evidence="4">
    <location>
        <begin position="463"/>
        <end position="526"/>
    </location>
</feature>
<gene>
    <name evidence="6" type="ORF">ONE63_006909</name>
</gene>
<evidence type="ECO:0000256" key="3">
    <source>
        <dbReference type="ARBA" id="ARBA00023180"/>
    </source>
</evidence>
<evidence type="ECO:0000313" key="6">
    <source>
        <dbReference type="EMBL" id="KAJ1528502.1"/>
    </source>
</evidence>
<evidence type="ECO:0000259" key="5">
    <source>
        <dbReference type="Pfam" id="PF16077"/>
    </source>
</evidence>
<feature type="compositionally biased region" description="Basic and acidic residues" evidence="4">
    <location>
        <begin position="486"/>
        <end position="497"/>
    </location>
</feature>
<dbReference type="Proteomes" id="UP001075354">
    <property type="component" value="Chromosome 4"/>
</dbReference>
<feature type="region of interest" description="Disordered" evidence="4">
    <location>
        <begin position="254"/>
        <end position="329"/>
    </location>
</feature>
<evidence type="ECO:0000256" key="2">
    <source>
        <dbReference type="ARBA" id="ARBA00023157"/>
    </source>
</evidence>
<dbReference type="InterPro" id="IPR032104">
    <property type="entry name" value="Spaetzle"/>
</dbReference>
<feature type="compositionally biased region" description="Low complexity" evidence="4">
    <location>
        <begin position="9"/>
        <end position="21"/>
    </location>
</feature>
<dbReference type="GO" id="GO:0005121">
    <property type="term" value="F:Toll binding"/>
    <property type="evidence" value="ECO:0007669"/>
    <property type="project" value="TreeGrafter"/>
</dbReference>
<feature type="compositionally biased region" description="Pro residues" evidence="4">
    <location>
        <begin position="471"/>
        <end position="480"/>
    </location>
</feature>
<name>A0AAV7XXX1_9NEOP</name>
<feature type="domain" description="Spaetzle" evidence="5">
    <location>
        <begin position="106"/>
        <end position="196"/>
    </location>
</feature>
<evidence type="ECO:0000313" key="7">
    <source>
        <dbReference type="Proteomes" id="UP001075354"/>
    </source>
</evidence>
<feature type="region of interest" description="Disordered" evidence="4">
    <location>
        <begin position="1"/>
        <end position="25"/>
    </location>
</feature>
<dbReference type="EMBL" id="JAPTSV010000004">
    <property type="protein sequence ID" value="KAJ1528502.1"/>
    <property type="molecule type" value="Genomic_DNA"/>
</dbReference>
<feature type="compositionally biased region" description="Polar residues" evidence="4">
    <location>
        <begin position="507"/>
        <end position="526"/>
    </location>
</feature>
<keyword evidence="1" id="KW-0732">Signal</keyword>
<dbReference type="PANTHER" id="PTHR23199:SF12">
    <property type="entry name" value="NEUROTROPHIN 1-RELATED"/>
    <property type="match status" value="1"/>
</dbReference>
<comment type="caution">
    <text evidence="6">The sequence shown here is derived from an EMBL/GenBank/DDBJ whole genome shotgun (WGS) entry which is preliminary data.</text>
</comment>
<proteinExistence type="predicted"/>
<evidence type="ECO:0000256" key="1">
    <source>
        <dbReference type="ARBA" id="ARBA00022729"/>
    </source>
</evidence>
<dbReference type="GO" id="GO:0021556">
    <property type="term" value="P:central nervous system formation"/>
    <property type="evidence" value="ECO:0007669"/>
    <property type="project" value="TreeGrafter"/>
</dbReference>